<dbReference type="Pfam" id="PF01425">
    <property type="entry name" value="Amidase"/>
    <property type="match status" value="1"/>
</dbReference>
<dbReference type="Gene3D" id="3.90.1300.10">
    <property type="entry name" value="Amidase signature (AS) domain"/>
    <property type="match status" value="1"/>
</dbReference>
<feature type="chain" id="PRO_5023143749" evidence="1">
    <location>
        <begin position="31"/>
        <end position="547"/>
    </location>
</feature>
<dbReference type="InterPro" id="IPR036928">
    <property type="entry name" value="AS_sf"/>
</dbReference>
<name>A0A5B7YJF6_9ALTE</name>
<dbReference type="RefSeq" id="WP_139757465.1">
    <property type="nucleotide sequence ID" value="NZ_CP039852.1"/>
</dbReference>
<protein>
    <submittedName>
        <fullName evidence="3">Amidase</fullName>
        <ecNumber evidence="3">3.5.1.4</ecNumber>
    </submittedName>
</protein>
<dbReference type="InterPro" id="IPR023631">
    <property type="entry name" value="Amidase_dom"/>
</dbReference>
<proteinExistence type="predicted"/>
<dbReference type="GO" id="GO:0004040">
    <property type="term" value="F:amidase activity"/>
    <property type="evidence" value="ECO:0007669"/>
    <property type="project" value="UniProtKB-EC"/>
</dbReference>
<keyword evidence="4" id="KW-1185">Reference proteome</keyword>
<dbReference type="EMBL" id="CP039852">
    <property type="protein sequence ID" value="QCZ94729.1"/>
    <property type="molecule type" value="Genomic_DNA"/>
</dbReference>
<evidence type="ECO:0000259" key="2">
    <source>
        <dbReference type="Pfam" id="PF01425"/>
    </source>
</evidence>
<dbReference type="Proteomes" id="UP000304912">
    <property type="component" value="Chromosome"/>
</dbReference>
<dbReference type="KEGG" id="salk:FBQ74_15200"/>
<evidence type="ECO:0000313" key="4">
    <source>
        <dbReference type="Proteomes" id="UP000304912"/>
    </source>
</evidence>
<evidence type="ECO:0000313" key="3">
    <source>
        <dbReference type="EMBL" id="QCZ94729.1"/>
    </source>
</evidence>
<dbReference type="AlphaFoldDB" id="A0A5B7YJF6"/>
<dbReference type="PROSITE" id="PS51257">
    <property type="entry name" value="PROKAR_LIPOPROTEIN"/>
    <property type="match status" value="1"/>
</dbReference>
<feature type="signal peptide" evidence="1">
    <location>
        <begin position="1"/>
        <end position="30"/>
    </location>
</feature>
<dbReference type="PANTHER" id="PTHR42678">
    <property type="entry name" value="AMIDASE"/>
    <property type="match status" value="1"/>
</dbReference>
<evidence type="ECO:0000256" key="1">
    <source>
        <dbReference type="SAM" id="SignalP"/>
    </source>
</evidence>
<keyword evidence="3" id="KW-0378">Hydrolase</keyword>
<dbReference type="NCBIfam" id="NF006006">
    <property type="entry name" value="PRK08137.1"/>
    <property type="match status" value="1"/>
</dbReference>
<feature type="domain" description="Amidase" evidence="2">
    <location>
        <begin position="68"/>
        <end position="511"/>
    </location>
</feature>
<sequence length="547" mass="57778">MKAKSTKTALVVAALTVGILSGCTSSNRTAESVPAEPVATDYQPSRALAMTLPQISEALADGTVTSRELVAQYLARIDAVDKRGPGLNSVLTLNPDALDIATALDEQREVGQILGPLHGVPVLLKDNIESKDAMPTTAGALALQNNVTGRDSPLVAGLRAQGAIILGKTNLSQWANFRSEHSMSGWSALGGQVRNPHMLDRNPCGSSSGSGAAMAASLAAATVGTETNGSITCPSTVNGIVGFKPSVGIVPQDFIVPISHSQDTAGPMTKTVTGAAMMMNAMATETPQTDYTSRLNDDALEGVRVGVLRFATGSDARIQALFDRALKDLEAAGAVLVDINEEPQTPDNFGKMAYDLLKYEFKSGINDYLASTASEQVEPRSLEALIAYNEAHASDELALFDQSIFVASQDMDSLDSDGYRESVRQVQQISRKNIDALLANEDVDVLVAPTGVIAPRVDPINGDVWPGGWPGYGSAAARAGYPHTTVPMGGVHALPVGLSFIGSNLQDANVLSYAYAYEQVSQRRLTPQYYENAEALVDINRAMNPSR</sequence>
<organism evidence="3 4">
    <name type="scientific">Salinimonas iocasae</name>
    <dbReference type="NCBI Taxonomy" id="2572577"/>
    <lineage>
        <taxon>Bacteria</taxon>
        <taxon>Pseudomonadati</taxon>
        <taxon>Pseudomonadota</taxon>
        <taxon>Gammaproteobacteria</taxon>
        <taxon>Alteromonadales</taxon>
        <taxon>Alteromonadaceae</taxon>
        <taxon>Alteromonas/Salinimonas group</taxon>
        <taxon>Salinimonas</taxon>
    </lineage>
</organism>
<dbReference type="EC" id="3.5.1.4" evidence="3"/>
<dbReference type="OrthoDB" id="9811471at2"/>
<dbReference type="PANTHER" id="PTHR42678:SF34">
    <property type="entry name" value="OS04G0183300 PROTEIN"/>
    <property type="match status" value="1"/>
</dbReference>
<gene>
    <name evidence="3" type="ORF">FBQ74_15200</name>
</gene>
<reference evidence="3 4" key="1">
    <citation type="submission" date="2019-04" db="EMBL/GenBank/DDBJ databases">
        <title>Salinimonas iocasae sp. nov., a halophilic bacterium isolated from the outer tube casing of tubeworms in Okinawa Trough.</title>
        <authorList>
            <person name="Zhang H."/>
            <person name="Wang H."/>
            <person name="Li C."/>
        </authorList>
    </citation>
    <scope>NUCLEOTIDE SEQUENCE [LARGE SCALE GENOMIC DNA]</scope>
    <source>
        <strain evidence="3 4">KX18D6</strain>
    </source>
</reference>
<keyword evidence="1" id="KW-0732">Signal</keyword>
<accession>A0A5B7YJF6</accession>
<dbReference type="SUPFAM" id="SSF75304">
    <property type="entry name" value="Amidase signature (AS) enzymes"/>
    <property type="match status" value="1"/>
</dbReference>